<protein>
    <submittedName>
        <fullName evidence="1">Uncharacterized protein</fullName>
    </submittedName>
</protein>
<comment type="caution">
    <text evidence="1">The sequence shown here is derived from an EMBL/GenBank/DDBJ whole genome shotgun (WGS) entry which is preliminary data.</text>
</comment>
<gene>
    <name evidence="1" type="ORF">DWW25_12715</name>
</gene>
<sequence length="67" mass="7737">MYESAANSSFIILHSSFPLPLRETIKKEVIMKPFWRTTLKVLKVIGKIFVWLTGADSPVKDDEKRND</sequence>
<reference evidence="1 2" key="1">
    <citation type="submission" date="2018-08" db="EMBL/GenBank/DDBJ databases">
        <title>A genome reference for cultivated species of the human gut microbiota.</title>
        <authorList>
            <person name="Zou Y."/>
            <person name="Xue W."/>
            <person name="Luo G."/>
        </authorList>
    </citation>
    <scope>NUCLEOTIDE SEQUENCE [LARGE SCALE GENOMIC DNA]</scope>
    <source>
        <strain evidence="1 2">AF14-7</strain>
    </source>
</reference>
<name>A0A412VXC1_9BACE</name>
<accession>A0A412VXC1</accession>
<evidence type="ECO:0000313" key="1">
    <source>
        <dbReference type="EMBL" id="RGV14256.1"/>
    </source>
</evidence>
<dbReference type="Proteomes" id="UP000283369">
    <property type="component" value="Unassembled WGS sequence"/>
</dbReference>
<evidence type="ECO:0000313" key="2">
    <source>
        <dbReference type="Proteomes" id="UP000283369"/>
    </source>
</evidence>
<organism evidence="1 2">
    <name type="scientific">Bacteroides xylanisolvens</name>
    <dbReference type="NCBI Taxonomy" id="371601"/>
    <lineage>
        <taxon>Bacteria</taxon>
        <taxon>Pseudomonadati</taxon>
        <taxon>Bacteroidota</taxon>
        <taxon>Bacteroidia</taxon>
        <taxon>Bacteroidales</taxon>
        <taxon>Bacteroidaceae</taxon>
        <taxon>Bacteroides</taxon>
    </lineage>
</organism>
<dbReference type="EMBL" id="QRYV01000027">
    <property type="protein sequence ID" value="RGV14256.1"/>
    <property type="molecule type" value="Genomic_DNA"/>
</dbReference>
<dbReference type="AlphaFoldDB" id="A0A412VXC1"/>
<proteinExistence type="predicted"/>